<gene>
    <name evidence="2" type="ORF">B5M42_19185</name>
</gene>
<dbReference type="InterPro" id="IPR025983">
    <property type="entry name" value="Cys_rich_CPCC"/>
</dbReference>
<dbReference type="EMBL" id="MYFO01000031">
    <property type="protein sequence ID" value="TFE84848.1"/>
    <property type="molecule type" value="Genomic_DNA"/>
</dbReference>
<evidence type="ECO:0000259" key="1">
    <source>
        <dbReference type="Pfam" id="PF14206"/>
    </source>
</evidence>
<dbReference type="AlphaFoldDB" id="A0A4Y8PW63"/>
<reference evidence="2 3" key="1">
    <citation type="submission" date="2017-03" db="EMBL/GenBank/DDBJ databases">
        <title>Isolation of Levoglucosan Utilizing Bacteria.</title>
        <authorList>
            <person name="Arya A.S."/>
        </authorList>
    </citation>
    <scope>NUCLEOTIDE SEQUENCE [LARGE SCALE GENOMIC DNA]</scope>
    <source>
        <strain evidence="2 3">MEC069</strain>
    </source>
</reference>
<dbReference type="Pfam" id="PF14206">
    <property type="entry name" value="Cys_rich_CPCC"/>
    <property type="match status" value="1"/>
</dbReference>
<dbReference type="OrthoDB" id="1456570at2"/>
<accession>A0A4Y8PW63</accession>
<feature type="domain" description="Cysteine-rich CPCC" evidence="1">
    <location>
        <begin position="92"/>
        <end position="155"/>
    </location>
</feature>
<dbReference type="Proteomes" id="UP000298246">
    <property type="component" value="Unassembled WGS sequence"/>
</dbReference>
<keyword evidence="3" id="KW-1185">Reference proteome</keyword>
<evidence type="ECO:0000313" key="2">
    <source>
        <dbReference type="EMBL" id="TFE84848.1"/>
    </source>
</evidence>
<organism evidence="2 3">
    <name type="scientific">Paenibacillus athensensis</name>
    <dbReference type="NCBI Taxonomy" id="1967502"/>
    <lineage>
        <taxon>Bacteria</taxon>
        <taxon>Bacillati</taxon>
        <taxon>Bacillota</taxon>
        <taxon>Bacilli</taxon>
        <taxon>Bacillales</taxon>
        <taxon>Paenibacillaceae</taxon>
        <taxon>Paenibacillus</taxon>
    </lineage>
</organism>
<protein>
    <recommendedName>
        <fullName evidence="1">Cysteine-rich CPCC domain-containing protein</fullName>
    </recommendedName>
</protein>
<sequence length="168" mass="19365">MSNEARYEILLNWWAVGQEDHFFDKLPQSLQNELLSTDEPPDDVLDEKYDPLIFEALRSQYVGVKNEYLASKISQILNTKQEVEGLQEELIVCPCCQYKTLSSRGEYDICPVCFWEDDGTIETSDHSSPNRMTLAQGRLNFAHLGVVSTSVLHFVELDRFDKYSKSFL</sequence>
<proteinExistence type="predicted"/>
<evidence type="ECO:0000313" key="3">
    <source>
        <dbReference type="Proteomes" id="UP000298246"/>
    </source>
</evidence>
<comment type="caution">
    <text evidence="2">The sequence shown here is derived from an EMBL/GenBank/DDBJ whole genome shotgun (WGS) entry which is preliminary data.</text>
</comment>
<name>A0A4Y8PW63_9BACL</name>